<dbReference type="PANTHER" id="PTHR35807:SF1">
    <property type="entry name" value="TRANSCRIPTIONAL REGULATOR REDD"/>
    <property type="match status" value="1"/>
</dbReference>
<dbReference type="AlphaFoldDB" id="A0A7T8B9K9"/>
<organism evidence="4 5">
    <name type="scientific">Breznakiella homolactica</name>
    <dbReference type="NCBI Taxonomy" id="2798577"/>
    <lineage>
        <taxon>Bacteria</taxon>
        <taxon>Pseudomonadati</taxon>
        <taxon>Spirochaetota</taxon>
        <taxon>Spirochaetia</taxon>
        <taxon>Spirochaetales</taxon>
        <taxon>Breznakiellaceae</taxon>
        <taxon>Breznakiella</taxon>
    </lineage>
</organism>
<keyword evidence="1" id="KW-0238">DNA-binding</keyword>
<feature type="domain" description="Response regulatory" evidence="3">
    <location>
        <begin position="2"/>
        <end position="116"/>
    </location>
</feature>
<reference evidence="4" key="1">
    <citation type="submission" date="2021-01" db="EMBL/GenBank/DDBJ databases">
        <title>Description of Breznakiella homolactica.</title>
        <authorList>
            <person name="Song Y."/>
            <person name="Brune A."/>
        </authorList>
    </citation>
    <scope>NUCLEOTIDE SEQUENCE</scope>
    <source>
        <strain evidence="4">RmG30</strain>
    </source>
</reference>
<dbReference type="PANTHER" id="PTHR35807">
    <property type="entry name" value="TRANSCRIPTIONAL REGULATOR REDD-RELATED"/>
    <property type="match status" value="1"/>
</dbReference>
<dbReference type="Proteomes" id="UP000595917">
    <property type="component" value="Chromosome"/>
</dbReference>
<dbReference type="SUPFAM" id="SSF46894">
    <property type="entry name" value="C-terminal effector domain of the bipartite response regulators"/>
    <property type="match status" value="1"/>
</dbReference>
<dbReference type="GO" id="GO:0003677">
    <property type="term" value="F:DNA binding"/>
    <property type="evidence" value="ECO:0007669"/>
    <property type="project" value="UniProtKB-KW"/>
</dbReference>
<evidence type="ECO:0000256" key="1">
    <source>
        <dbReference type="ARBA" id="ARBA00023125"/>
    </source>
</evidence>
<dbReference type="SUPFAM" id="SSF52172">
    <property type="entry name" value="CheY-like"/>
    <property type="match status" value="1"/>
</dbReference>
<dbReference type="EMBL" id="CP067089">
    <property type="protein sequence ID" value="QQO09724.1"/>
    <property type="molecule type" value="Genomic_DNA"/>
</dbReference>
<dbReference type="KEGG" id="bhc:JFL75_02055"/>
<evidence type="ECO:0000259" key="3">
    <source>
        <dbReference type="PROSITE" id="PS50110"/>
    </source>
</evidence>
<protein>
    <submittedName>
        <fullName evidence="4">Response regulator</fullName>
    </submittedName>
</protein>
<evidence type="ECO:0000313" key="4">
    <source>
        <dbReference type="EMBL" id="QQO09724.1"/>
    </source>
</evidence>
<evidence type="ECO:0000313" key="5">
    <source>
        <dbReference type="Proteomes" id="UP000595917"/>
    </source>
</evidence>
<keyword evidence="2" id="KW-0597">Phosphoprotein</keyword>
<proteinExistence type="predicted"/>
<keyword evidence="5" id="KW-1185">Reference proteome</keyword>
<dbReference type="Gene3D" id="1.10.10.10">
    <property type="entry name" value="Winged helix-like DNA-binding domain superfamily/Winged helix DNA-binding domain"/>
    <property type="match status" value="1"/>
</dbReference>
<accession>A0A7T8B9K9</accession>
<dbReference type="InterPro" id="IPR016032">
    <property type="entry name" value="Sig_transdc_resp-reg_C-effctor"/>
</dbReference>
<dbReference type="Gene3D" id="3.40.50.2300">
    <property type="match status" value="1"/>
</dbReference>
<feature type="modified residue" description="4-aspartylphosphate" evidence="2">
    <location>
        <position position="53"/>
    </location>
</feature>
<dbReference type="InterPro" id="IPR001789">
    <property type="entry name" value="Sig_transdc_resp-reg_receiver"/>
</dbReference>
<dbReference type="RefSeq" id="WP_215627027.1">
    <property type="nucleotide sequence ID" value="NZ_CP067089.2"/>
</dbReference>
<dbReference type="Pfam" id="PF00072">
    <property type="entry name" value="Response_reg"/>
    <property type="match status" value="1"/>
</dbReference>
<dbReference type="InterPro" id="IPR036388">
    <property type="entry name" value="WH-like_DNA-bd_sf"/>
</dbReference>
<dbReference type="PROSITE" id="PS50110">
    <property type="entry name" value="RESPONSE_REGULATORY"/>
    <property type="match status" value="1"/>
</dbReference>
<sequence length="268" mass="30533">MHIIAVDDEQLSLAALTDAILEAAPDCSLISFSNPLEAVAHAKAEKVDAAFLDIQMAVMDGMVLARKLQKIHPRINIVFVTGHLEYTLDAFGIRASGYVFKPVSAGAVKKELEDLRYTPDPIRKKMVRIQTFGNFDIFVDNNPVIFHRRKAKELLAYLVDRRGGTVTKKELATVLWEETEYNRSTQTHLQILISEMLRALKEAGAGSIIRRSHNSLSVIPEKIDCDYYRFMRGDWNAIEEYQEEYMANYSWAEMTAGTLSAQKKRYRR</sequence>
<gene>
    <name evidence="4" type="ORF">JFL75_02055</name>
</gene>
<dbReference type="GO" id="GO:0006355">
    <property type="term" value="P:regulation of DNA-templated transcription"/>
    <property type="evidence" value="ECO:0007669"/>
    <property type="project" value="InterPro"/>
</dbReference>
<dbReference type="InterPro" id="IPR051677">
    <property type="entry name" value="AfsR-DnrI-RedD_regulator"/>
</dbReference>
<name>A0A7T8B9K9_9SPIR</name>
<dbReference type="InterPro" id="IPR011006">
    <property type="entry name" value="CheY-like_superfamily"/>
</dbReference>
<dbReference type="GO" id="GO:0000160">
    <property type="term" value="P:phosphorelay signal transduction system"/>
    <property type="evidence" value="ECO:0007669"/>
    <property type="project" value="InterPro"/>
</dbReference>
<evidence type="ECO:0000256" key="2">
    <source>
        <dbReference type="PROSITE-ProRule" id="PRU00169"/>
    </source>
</evidence>
<dbReference type="SMART" id="SM00448">
    <property type="entry name" value="REC"/>
    <property type="match status" value="1"/>
</dbReference>